<feature type="region of interest" description="Disordered" evidence="1">
    <location>
        <begin position="1"/>
        <end position="21"/>
    </location>
</feature>
<gene>
    <name evidence="2" type="ORF">LCGC14_1010890</name>
</gene>
<sequence length="69" mass="7792">MQILCSKPATERGNESRISDEKDIAGQKKHFMLRDRVTLFLRPPRLLSKPKLSVLIIGSIIVKSETLST</sequence>
<evidence type="ECO:0000256" key="1">
    <source>
        <dbReference type="SAM" id="MobiDB-lite"/>
    </source>
</evidence>
<reference evidence="2" key="1">
    <citation type="journal article" date="2015" name="Nature">
        <title>Complex archaea that bridge the gap between prokaryotes and eukaryotes.</title>
        <authorList>
            <person name="Spang A."/>
            <person name="Saw J.H."/>
            <person name="Jorgensen S.L."/>
            <person name="Zaremba-Niedzwiedzka K."/>
            <person name="Martijn J."/>
            <person name="Lind A.E."/>
            <person name="van Eijk R."/>
            <person name="Schleper C."/>
            <person name="Guy L."/>
            <person name="Ettema T.J."/>
        </authorList>
    </citation>
    <scope>NUCLEOTIDE SEQUENCE</scope>
</reference>
<accession>A0A0F9QIK3</accession>
<dbReference type="AlphaFoldDB" id="A0A0F9QIK3"/>
<feature type="compositionally biased region" description="Basic and acidic residues" evidence="1">
    <location>
        <begin position="9"/>
        <end position="21"/>
    </location>
</feature>
<name>A0A0F9QIK3_9ZZZZ</name>
<dbReference type="EMBL" id="LAZR01003971">
    <property type="protein sequence ID" value="KKN13006.1"/>
    <property type="molecule type" value="Genomic_DNA"/>
</dbReference>
<comment type="caution">
    <text evidence="2">The sequence shown here is derived from an EMBL/GenBank/DDBJ whole genome shotgun (WGS) entry which is preliminary data.</text>
</comment>
<proteinExistence type="predicted"/>
<organism evidence="2">
    <name type="scientific">marine sediment metagenome</name>
    <dbReference type="NCBI Taxonomy" id="412755"/>
    <lineage>
        <taxon>unclassified sequences</taxon>
        <taxon>metagenomes</taxon>
        <taxon>ecological metagenomes</taxon>
    </lineage>
</organism>
<evidence type="ECO:0000313" key="2">
    <source>
        <dbReference type="EMBL" id="KKN13006.1"/>
    </source>
</evidence>
<protein>
    <submittedName>
        <fullName evidence="2">Uncharacterized protein</fullName>
    </submittedName>
</protein>